<evidence type="ECO:0000313" key="2">
    <source>
        <dbReference type="Proteomes" id="UP000232003"/>
    </source>
</evidence>
<dbReference type="SUPFAM" id="SSF143847">
    <property type="entry name" value="XisI-like"/>
    <property type="match status" value="1"/>
</dbReference>
<evidence type="ECO:0000313" key="1">
    <source>
        <dbReference type="EMBL" id="AUB37327.1"/>
    </source>
</evidence>
<proteinExistence type="predicted"/>
<gene>
    <name evidence="1" type="ORF">COO91_03267</name>
</gene>
<dbReference type="RefSeq" id="WP_100898995.1">
    <property type="nucleotide sequence ID" value="NZ_CAWNNC010000001.1"/>
</dbReference>
<keyword evidence="2" id="KW-1185">Reference proteome</keyword>
<dbReference type="CDD" id="cd16382">
    <property type="entry name" value="XisI-like"/>
    <property type="match status" value="1"/>
</dbReference>
<dbReference type="InterPro" id="IPR014968">
    <property type="entry name" value="XisI"/>
</dbReference>
<dbReference type="Proteomes" id="UP000232003">
    <property type="component" value="Chromosome"/>
</dbReference>
<accession>A0A2K8SPJ2</accession>
<dbReference type="KEGG" id="nfl:COO91_03267"/>
<dbReference type="InterPro" id="IPR035943">
    <property type="entry name" value="XisI-like_sf"/>
</dbReference>
<protein>
    <submittedName>
        <fullName evidence="1">FdxN element excision controlling factor protein</fullName>
    </submittedName>
</protein>
<sequence length="111" mass="13028">MDKLAKYRQIIQQVVTSHAQIKPAYGEIERQTIFDLQHDHYQVVNTGWENRRRVYGCLIHLDIRDHKIWIQYDGTEVGVANELVGYGIPKQDIVLAYQPPYMRRLTEFAVG</sequence>
<dbReference type="AlphaFoldDB" id="A0A2K8SPJ2"/>
<reference evidence="1 2" key="1">
    <citation type="submission" date="2017-11" db="EMBL/GenBank/DDBJ databases">
        <title>Complete genome of a free-living desiccation-tolerant cyanobacterium and its photosynthetic adaptation to extreme terrestrial habitat.</title>
        <authorList>
            <person name="Shang J."/>
        </authorList>
    </citation>
    <scope>NUCLEOTIDE SEQUENCE [LARGE SCALE GENOMIC DNA]</scope>
    <source>
        <strain evidence="1 2">CCNUN1</strain>
    </source>
</reference>
<dbReference type="Pfam" id="PF08869">
    <property type="entry name" value="XisI"/>
    <property type="match status" value="1"/>
</dbReference>
<dbReference type="EMBL" id="CP024785">
    <property type="protein sequence ID" value="AUB37327.1"/>
    <property type="molecule type" value="Genomic_DNA"/>
</dbReference>
<organism evidence="1 2">
    <name type="scientific">Nostoc flagelliforme CCNUN1</name>
    <dbReference type="NCBI Taxonomy" id="2038116"/>
    <lineage>
        <taxon>Bacteria</taxon>
        <taxon>Bacillati</taxon>
        <taxon>Cyanobacteriota</taxon>
        <taxon>Cyanophyceae</taxon>
        <taxon>Nostocales</taxon>
        <taxon>Nostocaceae</taxon>
        <taxon>Nostoc</taxon>
    </lineage>
</organism>
<name>A0A2K8SPJ2_9NOSO</name>
<dbReference type="Gene3D" id="3.30.310.110">
    <property type="entry name" value="XisI-like"/>
    <property type="match status" value="1"/>
</dbReference>
<dbReference type="OrthoDB" id="467081at2"/>